<organism evidence="5 6">
    <name type="scientific">Geomonas silvestris</name>
    <dbReference type="NCBI Taxonomy" id="2740184"/>
    <lineage>
        <taxon>Bacteria</taxon>
        <taxon>Pseudomonadati</taxon>
        <taxon>Thermodesulfobacteriota</taxon>
        <taxon>Desulfuromonadia</taxon>
        <taxon>Geobacterales</taxon>
        <taxon>Geobacteraceae</taxon>
        <taxon>Geomonas</taxon>
    </lineage>
</organism>
<keyword evidence="6" id="KW-1185">Reference proteome</keyword>
<gene>
    <name evidence="5" type="ORF">GMST_31670</name>
</gene>
<feature type="domain" description="GGDEF" evidence="4">
    <location>
        <begin position="138"/>
        <end position="268"/>
    </location>
</feature>
<evidence type="ECO:0000256" key="3">
    <source>
        <dbReference type="SAM" id="MobiDB-lite"/>
    </source>
</evidence>
<dbReference type="InterPro" id="IPR043128">
    <property type="entry name" value="Rev_trsase/Diguanyl_cyclase"/>
</dbReference>
<dbReference type="Pfam" id="PF00990">
    <property type="entry name" value="GGDEF"/>
    <property type="match status" value="1"/>
</dbReference>
<comment type="caution">
    <text evidence="5">The sequence shown here is derived from an EMBL/GenBank/DDBJ whole genome shotgun (WGS) entry which is preliminary data.</text>
</comment>
<proteinExistence type="predicted"/>
<evidence type="ECO:0000256" key="1">
    <source>
        <dbReference type="ARBA" id="ARBA00012528"/>
    </source>
</evidence>
<feature type="region of interest" description="Disordered" evidence="3">
    <location>
        <begin position="13"/>
        <end position="38"/>
    </location>
</feature>
<sequence>MCSQEERIKNYNITGASPLSDQGRPPCLTPREYPMKDPAGKDAVRKELLHFERVLQDAALADNILLPHMQRLLVLARNLECHCERLAKKNQQLESHLTDYTSYLNQASRIDLLTRLPNRRDLSERLVREDSRSQRHWRTFSLILVNLDDFSQINEIHGFNAGDELLVEVACQLQGFVRSEDVCGRWSGDEFLIILAETGMEGALIVAEKVVKSIAMTEFRVDRPGLRTTVSAALGNFRPDQGMHEFLAALDRGVQQAKREGKNRCVII</sequence>
<dbReference type="GO" id="GO:0043709">
    <property type="term" value="P:cell adhesion involved in single-species biofilm formation"/>
    <property type="evidence" value="ECO:0007669"/>
    <property type="project" value="TreeGrafter"/>
</dbReference>
<name>A0A6V8MLJ7_9BACT</name>
<dbReference type="AlphaFoldDB" id="A0A6V8MLJ7"/>
<dbReference type="InterPro" id="IPR050469">
    <property type="entry name" value="Diguanylate_Cyclase"/>
</dbReference>
<dbReference type="NCBIfam" id="TIGR00254">
    <property type="entry name" value="GGDEF"/>
    <property type="match status" value="1"/>
</dbReference>
<dbReference type="SMART" id="SM00267">
    <property type="entry name" value="GGDEF"/>
    <property type="match status" value="1"/>
</dbReference>
<dbReference type="PANTHER" id="PTHR45138">
    <property type="entry name" value="REGULATORY COMPONENTS OF SENSORY TRANSDUCTION SYSTEM"/>
    <property type="match status" value="1"/>
</dbReference>
<protein>
    <recommendedName>
        <fullName evidence="1">diguanylate cyclase</fullName>
        <ecNumber evidence="1">2.7.7.65</ecNumber>
    </recommendedName>
</protein>
<evidence type="ECO:0000313" key="5">
    <source>
        <dbReference type="EMBL" id="GFO60842.1"/>
    </source>
</evidence>
<evidence type="ECO:0000313" key="6">
    <source>
        <dbReference type="Proteomes" id="UP000556026"/>
    </source>
</evidence>
<dbReference type="InterPro" id="IPR000160">
    <property type="entry name" value="GGDEF_dom"/>
</dbReference>
<dbReference type="InterPro" id="IPR029787">
    <property type="entry name" value="Nucleotide_cyclase"/>
</dbReference>
<dbReference type="GO" id="GO:0052621">
    <property type="term" value="F:diguanylate cyclase activity"/>
    <property type="evidence" value="ECO:0007669"/>
    <property type="project" value="UniProtKB-EC"/>
</dbReference>
<accession>A0A6V8MLJ7</accession>
<dbReference type="Gene3D" id="3.30.70.270">
    <property type="match status" value="1"/>
</dbReference>
<dbReference type="GO" id="GO:1902201">
    <property type="term" value="P:negative regulation of bacterial-type flagellum-dependent cell motility"/>
    <property type="evidence" value="ECO:0007669"/>
    <property type="project" value="TreeGrafter"/>
</dbReference>
<dbReference type="EC" id="2.7.7.65" evidence="1"/>
<dbReference type="PROSITE" id="PS50887">
    <property type="entry name" value="GGDEF"/>
    <property type="match status" value="1"/>
</dbReference>
<dbReference type="PANTHER" id="PTHR45138:SF9">
    <property type="entry name" value="DIGUANYLATE CYCLASE DGCM-RELATED"/>
    <property type="match status" value="1"/>
</dbReference>
<dbReference type="GO" id="GO:0005886">
    <property type="term" value="C:plasma membrane"/>
    <property type="evidence" value="ECO:0007669"/>
    <property type="project" value="TreeGrafter"/>
</dbReference>
<dbReference type="SUPFAM" id="SSF55073">
    <property type="entry name" value="Nucleotide cyclase"/>
    <property type="match status" value="1"/>
</dbReference>
<reference evidence="6" key="1">
    <citation type="submission" date="2020-06" db="EMBL/GenBank/DDBJ databases">
        <title>Draft genomic sequence of Geomonas sp. Red330.</title>
        <authorList>
            <person name="Itoh H."/>
            <person name="Zhenxing X."/>
            <person name="Ushijima N."/>
            <person name="Masuda Y."/>
            <person name="Shiratori Y."/>
            <person name="Senoo K."/>
        </authorList>
    </citation>
    <scope>NUCLEOTIDE SEQUENCE [LARGE SCALE GENOMIC DNA]</scope>
    <source>
        <strain evidence="6">Red330</strain>
    </source>
</reference>
<dbReference type="EMBL" id="BLXX01000010">
    <property type="protein sequence ID" value="GFO60842.1"/>
    <property type="molecule type" value="Genomic_DNA"/>
</dbReference>
<comment type="catalytic activity">
    <reaction evidence="2">
        <text>2 GTP = 3',3'-c-di-GMP + 2 diphosphate</text>
        <dbReference type="Rhea" id="RHEA:24898"/>
        <dbReference type="ChEBI" id="CHEBI:33019"/>
        <dbReference type="ChEBI" id="CHEBI:37565"/>
        <dbReference type="ChEBI" id="CHEBI:58805"/>
        <dbReference type="EC" id="2.7.7.65"/>
    </reaction>
</comment>
<evidence type="ECO:0000259" key="4">
    <source>
        <dbReference type="PROSITE" id="PS50887"/>
    </source>
</evidence>
<dbReference type="Proteomes" id="UP000556026">
    <property type="component" value="Unassembled WGS sequence"/>
</dbReference>
<evidence type="ECO:0000256" key="2">
    <source>
        <dbReference type="ARBA" id="ARBA00034247"/>
    </source>
</evidence>
<dbReference type="CDD" id="cd01949">
    <property type="entry name" value="GGDEF"/>
    <property type="match status" value="1"/>
</dbReference>